<gene>
    <name evidence="1" type="ORF">CDAR_535481</name>
</gene>
<proteinExistence type="predicted"/>
<evidence type="ECO:0000313" key="1">
    <source>
        <dbReference type="EMBL" id="GIY64258.1"/>
    </source>
</evidence>
<dbReference type="Proteomes" id="UP001054837">
    <property type="component" value="Unassembled WGS sequence"/>
</dbReference>
<name>A0AAV4V2L6_9ARAC</name>
<dbReference type="AlphaFoldDB" id="A0AAV4V2L6"/>
<keyword evidence="2" id="KW-1185">Reference proteome</keyword>
<dbReference type="EMBL" id="BPLQ01012298">
    <property type="protein sequence ID" value="GIY64258.1"/>
    <property type="molecule type" value="Genomic_DNA"/>
</dbReference>
<comment type="caution">
    <text evidence="1">The sequence shown here is derived from an EMBL/GenBank/DDBJ whole genome shotgun (WGS) entry which is preliminary data.</text>
</comment>
<reference evidence="1 2" key="1">
    <citation type="submission" date="2021-06" db="EMBL/GenBank/DDBJ databases">
        <title>Caerostris darwini draft genome.</title>
        <authorList>
            <person name="Kono N."/>
            <person name="Arakawa K."/>
        </authorList>
    </citation>
    <scope>NUCLEOTIDE SEQUENCE [LARGE SCALE GENOMIC DNA]</scope>
</reference>
<accession>A0AAV4V2L6</accession>
<sequence length="86" mass="10127">MTAAYLNTRFSSKPSYQRFHSLFWMTRVKSMKPTRKGHHSYPLKHGIQPINLYAKTMNLAWPRSSISHRCPKGFTAAHYQALFREQ</sequence>
<protein>
    <submittedName>
        <fullName evidence="1">Uncharacterized protein</fullName>
    </submittedName>
</protein>
<evidence type="ECO:0000313" key="2">
    <source>
        <dbReference type="Proteomes" id="UP001054837"/>
    </source>
</evidence>
<organism evidence="1 2">
    <name type="scientific">Caerostris darwini</name>
    <dbReference type="NCBI Taxonomy" id="1538125"/>
    <lineage>
        <taxon>Eukaryota</taxon>
        <taxon>Metazoa</taxon>
        <taxon>Ecdysozoa</taxon>
        <taxon>Arthropoda</taxon>
        <taxon>Chelicerata</taxon>
        <taxon>Arachnida</taxon>
        <taxon>Araneae</taxon>
        <taxon>Araneomorphae</taxon>
        <taxon>Entelegynae</taxon>
        <taxon>Araneoidea</taxon>
        <taxon>Araneidae</taxon>
        <taxon>Caerostris</taxon>
    </lineage>
</organism>